<dbReference type="InterPro" id="IPR003488">
    <property type="entry name" value="DprA"/>
</dbReference>
<keyword evidence="5" id="KW-1185">Reference proteome</keyword>
<evidence type="ECO:0000259" key="3">
    <source>
        <dbReference type="Pfam" id="PF17782"/>
    </source>
</evidence>
<comment type="caution">
    <text evidence="4">The sequence shown here is derived from an EMBL/GenBank/DDBJ whole genome shotgun (WGS) entry which is preliminary data.</text>
</comment>
<organism evidence="4 5">
    <name type="scientific">Sphingomonas limnosediminicola</name>
    <dbReference type="NCBI Taxonomy" id="940133"/>
    <lineage>
        <taxon>Bacteria</taxon>
        <taxon>Pseudomonadati</taxon>
        <taxon>Pseudomonadota</taxon>
        <taxon>Alphaproteobacteria</taxon>
        <taxon>Sphingomonadales</taxon>
        <taxon>Sphingomonadaceae</taxon>
        <taxon>Sphingomonas</taxon>
    </lineage>
</organism>
<evidence type="ECO:0000256" key="1">
    <source>
        <dbReference type="ARBA" id="ARBA00006525"/>
    </source>
</evidence>
<evidence type="ECO:0000313" key="4">
    <source>
        <dbReference type="EMBL" id="GAA3889734.1"/>
    </source>
</evidence>
<protein>
    <recommendedName>
        <fullName evidence="6">DprA winged helix domain-containing protein</fullName>
    </recommendedName>
</protein>
<dbReference type="PANTHER" id="PTHR43022">
    <property type="entry name" value="PROTEIN SMF"/>
    <property type="match status" value="1"/>
</dbReference>
<dbReference type="Pfam" id="PF02481">
    <property type="entry name" value="DNA_processg_A"/>
    <property type="match status" value="1"/>
</dbReference>
<dbReference type="Gene3D" id="1.10.10.10">
    <property type="entry name" value="Winged helix-like DNA-binding domain superfamily/Winged helix DNA-binding domain"/>
    <property type="match status" value="1"/>
</dbReference>
<feature type="domain" description="DprA winged helix" evidence="3">
    <location>
        <begin position="135"/>
        <end position="185"/>
    </location>
</feature>
<accession>A0ABP7KWG6</accession>
<dbReference type="Proteomes" id="UP001500827">
    <property type="component" value="Unassembled WGS sequence"/>
</dbReference>
<name>A0ABP7KWG6_9SPHN</name>
<reference evidence="5" key="1">
    <citation type="journal article" date="2019" name="Int. J. Syst. Evol. Microbiol.">
        <title>The Global Catalogue of Microorganisms (GCM) 10K type strain sequencing project: providing services to taxonomists for standard genome sequencing and annotation.</title>
        <authorList>
            <consortium name="The Broad Institute Genomics Platform"/>
            <consortium name="The Broad Institute Genome Sequencing Center for Infectious Disease"/>
            <person name="Wu L."/>
            <person name="Ma J."/>
        </authorList>
    </citation>
    <scope>NUCLEOTIDE SEQUENCE [LARGE SCALE GENOMIC DNA]</scope>
    <source>
        <strain evidence="5">JCM 17543</strain>
    </source>
</reference>
<dbReference type="SUPFAM" id="SSF102405">
    <property type="entry name" value="MCP/YpsA-like"/>
    <property type="match status" value="1"/>
</dbReference>
<feature type="domain" description="Smf/DprA SLOG" evidence="2">
    <location>
        <begin position="2"/>
        <end position="112"/>
    </location>
</feature>
<proteinExistence type="inferred from homology"/>
<dbReference type="EMBL" id="BAABBM010000001">
    <property type="protein sequence ID" value="GAA3889734.1"/>
    <property type="molecule type" value="Genomic_DNA"/>
</dbReference>
<gene>
    <name evidence="4" type="ORF">GCM10022276_06000</name>
</gene>
<dbReference type="InterPro" id="IPR057666">
    <property type="entry name" value="DrpA_SLOG"/>
</dbReference>
<dbReference type="InterPro" id="IPR036388">
    <property type="entry name" value="WH-like_DNA-bd_sf"/>
</dbReference>
<dbReference type="PANTHER" id="PTHR43022:SF1">
    <property type="entry name" value="PROTEIN SMF"/>
    <property type="match status" value="1"/>
</dbReference>
<sequence length="195" mass="20854">MDVFYPPENVARQRAMFERGLVIAEMPPGTDPRARHFPYRNRIIAGISAGTVVVEAAPRSGSLITARLAAEAGREVMAVPGSPLDPRAQGCNQLIRDGATLIQNARDVVEELRPMEARVRSATSPYRAEPKHLNGDDGALDVIEDLLGPSTVPVDEIIRLSGASSGALQMALLELDLAGRLGRHASGKVSLRSEA</sequence>
<evidence type="ECO:0000259" key="2">
    <source>
        <dbReference type="Pfam" id="PF02481"/>
    </source>
</evidence>
<dbReference type="Gene3D" id="3.40.50.450">
    <property type="match status" value="1"/>
</dbReference>
<evidence type="ECO:0008006" key="6">
    <source>
        <dbReference type="Google" id="ProtNLM"/>
    </source>
</evidence>
<comment type="similarity">
    <text evidence="1">Belongs to the DprA/Smf family.</text>
</comment>
<dbReference type="Pfam" id="PF17782">
    <property type="entry name" value="WHD_DprA"/>
    <property type="match status" value="1"/>
</dbReference>
<dbReference type="InterPro" id="IPR041614">
    <property type="entry name" value="DprA_WH"/>
</dbReference>
<evidence type="ECO:0000313" key="5">
    <source>
        <dbReference type="Proteomes" id="UP001500827"/>
    </source>
</evidence>